<dbReference type="InterPro" id="IPR004682">
    <property type="entry name" value="TRAP_DctP"/>
</dbReference>
<protein>
    <recommendedName>
        <fullName evidence="5">C4-dicarboxylate ABC transporter substrate-binding protein</fullName>
    </recommendedName>
</protein>
<evidence type="ECO:0008006" key="5">
    <source>
        <dbReference type="Google" id="ProtNLM"/>
    </source>
</evidence>
<organism evidence="3 4">
    <name type="scientific">Fulvimarina endophytica</name>
    <dbReference type="NCBI Taxonomy" id="2293836"/>
    <lineage>
        <taxon>Bacteria</taxon>
        <taxon>Pseudomonadati</taxon>
        <taxon>Pseudomonadota</taxon>
        <taxon>Alphaproteobacteria</taxon>
        <taxon>Hyphomicrobiales</taxon>
        <taxon>Aurantimonadaceae</taxon>
        <taxon>Fulvimarina</taxon>
    </lineage>
</organism>
<evidence type="ECO:0000313" key="3">
    <source>
        <dbReference type="EMBL" id="RFC61981.1"/>
    </source>
</evidence>
<feature type="signal peptide" evidence="2">
    <location>
        <begin position="1"/>
        <end position="22"/>
    </location>
</feature>
<dbReference type="GO" id="GO:0055085">
    <property type="term" value="P:transmembrane transport"/>
    <property type="evidence" value="ECO:0007669"/>
    <property type="project" value="InterPro"/>
</dbReference>
<dbReference type="GO" id="GO:0030288">
    <property type="term" value="C:outer membrane-bounded periplasmic space"/>
    <property type="evidence" value="ECO:0007669"/>
    <property type="project" value="InterPro"/>
</dbReference>
<dbReference type="AlphaFoldDB" id="A0A371WYC2"/>
<evidence type="ECO:0000313" key="4">
    <source>
        <dbReference type="Proteomes" id="UP000264310"/>
    </source>
</evidence>
<proteinExistence type="predicted"/>
<gene>
    <name evidence="3" type="ORF">DYI37_18175</name>
</gene>
<dbReference type="OrthoDB" id="8673861at2"/>
<keyword evidence="1 2" id="KW-0732">Signal</keyword>
<dbReference type="NCBIfam" id="NF037995">
    <property type="entry name" value="TRAP_S1"/>
    <property type="match status" value="1"/>
</dbReference>
<dbReference type="Gene3D" id="3.40.190.170">
    <property type="entry name" value="Bacterial extracellular solute-binding protein, family 7"/>
    <property type="match status" value="1"/>
</dbReference>
<evidence type="ECO:0000256" key="2">
    <source>
        <dbReference type="SAM" id="SignalP"/>
    </source>
</evidence>
<dbReference type="EMBL" id="QURL01000010">
    <property type="protein sequence ID" value="RFC61981.1"/>
    <property type="molecule type" value="Genomic_DNA"/>
</dbReference>
<dbReference type="InterPro" id="IPR018389">
    <property type="entry name" value="DctP_fam"/>
</dbReference>
<reference evidence="3 4" key="1">
    <citation type="submission" date="2018-08" db="EMBL/GenBank/DDBJ databases">
        <title>Fulvimarina sp. 85, whole genome shotgun sequence.</title>
        <authorList>
            <person name="Tuo L."/>
        </authorList>
    </citation>
    <scope>NUCLEOTIDE SEQUENCE [LARGE SCALE GENOMIC DNA]</scope>
    <source>
        <strain evidence="3 4">85</strain>
    </source>
</reference>
<dbReference type="SUPFAM" id="SSF53850">
    <property type="entry name" value="Periplasmic binding protein-like II"/>
    <property type="match status" value="1"/>
</dbReference>
<dbReference type="RefSeq" id="WP_116684705.1">
    <property type="nucleotide sequence ID" value="NZ_QURL01000010.1"/>
</dbReference>
<comment type="caution">
    <text evidence="3">The sequence shown here is derived from an EMBL/GenBank/DDBJ whole genome shotgun (WGS) entry which is preliminary data.</text>
</comment>
<evidence type="ECO:0000256" key="1">
    <source>
        <dbReference type="ARBA" id="ARBA00022729"/>
    </source>
</evidence>
<dbReference type="InterPro" id="IPR038404">
    <property type="entry name" value="TRAP_DctP_sf"/>
</dbReference>
<dbReference type="Proteomes" id="UP000264310">
    <property type="component" value="Unassembled WGS sequence"/>
</dbReference>
<keyword evidence="4" id="KW-1185">Reference proteome</keyword>
<accession>A0A371WYC2</accession>
<dbReference type="Pfam" id="PF03480">
    <property type="entry name" value="DctP"/>
    <property type="match status" value="1"/>
</dbReference>
<name>A0A371WYC2_9HYPH</name>
<dbReference type="PANTHER" id="PTHR33376:SF5">
    <property type="entry name" value="EXTRACYTOPLASMIC SOLUTE RECEPTOR PROTEIN"/>
    <property type="match status" value="1"/>
</dbReference>
<feature type="chain" id="PRO_5017018158" description="C4-dicarboxylate ABC transporter substrate-binding protein" evidence="2">
    <location>
        <begin position="23"/>
        <end position="329"/>
    </location>
</feature>
<sequence>MKIFATGLCAAAVTLAVTSAHAEDRTLRVATSVPQHHYLTRAIQTFADRVNERTDGEISFEVYPAQSLVTDQQMDQAVANGTVDIGIASASILAGTIPAFNIFAVPFYFDTREKLDHSVTRGNPIRTTLDEEIEKKGLHAAFWIPYGSIAMVTRDKPVHVPDDMKGMKIRTFGSTVSEFVEAVGAAPVVTSGGEQFLALQRGIVDGGLTGWSSVTDRRLYEVSKYVVATDHMYETHFALMSSGVWDSLSPETQKIFQEVGEEMESELMDEIFTVNDKAKAELSEKMDVIELTDAEKTQWKEATRSVAEHFYESGDDVSKTVFEEAEKVQ</sequence>
<dbReference type="PIRSF" id="PIRSF006470">
    <property type="entry name" value="DctB"/>
    <property type="match status" value="1"/>
</dbReference>
<dbReference type="PANTHER" id="PTHR33376">
    <property type="match status" value="1"/>
</dbReference>